<dbReference type="Proteomes" id="UP000288259">
    <property type="component" value="Unassembled WGS sequence"/>
</dbReference>
<evidence type="ECO:0000313" key="3">
    <source>
        <dbReference type="EMBL" id="RUO62284.1"/>
    </source>
</evidence>
<sequence>MLKLVLIAVSLLVPAVYANCSPKAAAELEKVGETRLSVWFWDVYDAELFTDSGNYENYQRRALRLSYLRDIEASELVETTREEWQRLDIRMSEQHEQWLSELNEMWPDVSNGDCLMLVETPEGHSEFYNADKKLGVIPSAEFTDDFLAIWLSPDSRFRAERNELIGAS</sequence>
<feature type="chain" id="PRO_5019322879" description="Chalcone isomerase domain-containing protein" evidence="1">
    <location>
        <begin position="19"/>
        <end position="168"/>
    </location>
</feature>
<organism evidence="3 4">
    <name type="scientific">Pseudidiomarina insulisalsae</name>
    <dbReference type="NCBI Taxonomy" id="575789"/>
    <lineage>
        <taxon>Bacteria</taxon>
        <taxon>Pseudomonadati</taxon>
        <taxon>Pseudomonadota</taxon>
        <taxon>Gammaproteobacteria</taxon>
        <taxon>Alteromonadales</taxon>
        <taxon>Idiomarinaceae</taxon>
        <taxon>Pseudidiomarina</taxon>
    </lineage>
</organism>
<dbReference type="OrthoDB" id="8527419at2"/>
<protein>
    <recommendedName>
        <fullName evidence="2">Chalcone isomerase domain-containing protein</fullName>
    </recommendedName>
</protein>
<keyword evidence="4" id="KW-1185">Reference proteome</keyword>
<proteinExistence type="predicted"/>
<dbReference type="AlphaFoldDB" id="A0A432YMV7"/>
<accession>A0A432YMV7</accession>
<evidence type="ECO:0000259" key="2">
    <source>
        <dbReference type="Pfam" id="PF16036"/>
    </source>
</evidence>
<reference evidence="4" key="1">
    <citation type="journal article" date="2018" name="Front. Microbiol.">
        <title>Genome-Based Analysis Reveals the Taxonomy and Diversity of the Family Idiomarinaceae.</title>
        <authorList>
            <person name="Liu Y."/>
            <person name="Lai Q."/>
            <person name="Shao Z."/>
        </authorList>
    </citation>
    <scope>NUCLEOTIDE SEQUENCE [LARGE SCALE GENOMIC DNA]</scope>
    <source>
        <strain evidence="4">CVS-6</strain>
    </source>
</reference>
<evidence type="ECO:0000313" key="4">
    <source>
        <dbReference type="Proteomes" id="UP000288259"/>
    </source>
</evidence>
<evidence type="ECO:0000256" key="1">
    <source>
        <dbReference type="SAM" id="SignalP"/>
    </source>
</evidence>
<name>A0A432YMV7_9GAMM</name>
<comment type="caution">
    <text evidence="3">The sequence shown here is derived from an EMBL/GenBank/DDBJ whole genome shotgun (WGS) entry which is preliminary data.</text>
</comment>
<feature type="signal peptide" evidence="1">
    <location>
        <begin position="1"/>
        <end position="18"/>
    </location>
</feature>
<gene>
    <name evidence="3" type="ORF">CWI71_05290</name>
</gene>
<dbReference type="InterPro" id="IPR016087">
    <property type="entry name" value="Chalcone_isomerase"/>
</dbReference>
<dbReference type="EMBL" id="PIPY01000004">
    <property type="protein sequence ID" value="RUO62284.1"/>
    <property type="molecule type" value="Genomic_DNA"/>
</dbReference>
<feature type="domain" description="Chalcone isomerase" evidence="2">
    <location>
        <begin position="37"/>
        <end position="153"/>
    </location>
</feature>
<dbReference type="Pfam" id="PF16036">
    <property type="entry name" value="Chalcone_3"/>
    <property type="match status" value="1"/>
</dbReference>
<keyword evidence="1" id="KW-0732">Signal</keyword>